<dbReference type="Gene3D" id="2.30.29.30">
    <property type="entry name" value="Pleckstrin-homology domain (PH domain)/Phosphotyrosine-binding domain (PTB)"/>
    <property type="match status" value="1"/>
</dbReference>
<sequence>MQPPEVLAHSAGPASPPRQPRSPVREAFTFLTFGRKKSSSSGGSSRSTLSKRSRAPPPASSPSTSAHTETESRQSHHAPGVEPSLEMARGLAEDKYPPNPTVKPVVVRFGDVAVTAQITKETSTAELLADCGKSLASLGRLIDPDTSVVIEPCARPGLERRLRQYERIWDVTSAWDHHSSNGLVILPDRSDPDGELSLSSVPKTQSEPEGFVLPLYFLQRPGKWSQRYITLKENGQIFASKKKEWKTTDKDVAKLCQLSDFDLYLPTAAEMKKQLRPPRKYCYAIRSQEKASLFLDSTHYVHFFCTDDANVSRQFRSCVHRWRSWYLVNKKLRLHEEQVSSPTIMSQSDHDSRGRVSIDQSSRARPSMDRRAPLVRSASSSTRESTPSNTASGGVVPPVPAMPPSLREKQAAVFEATGLLGNGYDERKQQALRQNLAARQRPGAVTSSDDGPFIDGPNLLNSHAALAPAAGGRAQSSDSDGSYDKWERPGGWFPPATQHSADQRTPRPSATAASAASSLTRRATAATRERGGEEARERHPPLHQQPAQQQQTQRRPTSSSNNSSTGPPQPLVDLTPSFVEPPQWSREKKGRGVRAPQGKPLVDLATGPVLPGSSTTRFRDASAPPKSLIRRPEPLLSTAGASGGAGSGGGGVPGGSGTTLMEQYDLRKAAGRRRGQTLALVEGEGGAASAPLSHNGLARSHTVKSIASGSAGGVHPPVPAPAVSSSAAAAAYMQGRAKMMMGQGEEEKERVRQGSRNGDMRGQGGMGWQ</sequence>
<accession>G2Q9I6</accession>
<dbReference type="Proteomes" id="UP000007322">
    <property type="component" value="Chromosome 2"/>
</dbReference>
<feature type="compositionally biased region" description="Low complexity" evidence="1">
    <location>
        <begin position="506"/>
        <end position="526"/>
    </location>
</feature>
<dbReference type="eggNOG" id="ENOG502S3MD">
    <property type="taxonomic scope" value="Eukaryota"/>
</dbReference>
<evidence type="ECO:0008006" key="4">
    <source>
        <dbReference type="Google" id="ProtNLM"/>
    </source>
</evidence>
<feature type="compositionally biased region" description="Basic and acidic residues" evidence="1">
    <location>
        <begin position="527"/>
        <end position="540"/>
    </location>
</feature>
<dbReference type="PANTHER" id="PTHR38700:SF1">
    <property type="entry name" value="PH DOMAIN-CONTAINING PROTEIN"/>
    <property type="match status" value="1"/>
</dbReference>
<evidence type="ECO:0000313" key="2">
    <source>
        <dbReference type="EMBL" id="AEO56445.1"/>
    </source>
</evidence>
<feature type="region of interest" description="Disordered" evidence="1">
    <location>
        <begin position="1"/>
        <end position="82"/>
    </location>
</feature>
<dbReference type="EMBL" id="CP003003">
    <property type="protein sequence ID" value="AEO56445.1"/>
    <property type="molecule type" value="Genomic_DNA"/>
</dbReference>
<organism evidence="2 3">
    <name type="scientific">Thermothelomyces thermophilus (strain ATCC 42464 / BCRC 31852 / DSM 1799)</name>
    <name type="common">Sporotrichum thermophile</name>
    <dbReference type="NCBI Taxonomy" id="573729"/>
    <lineage>
        <taxon>Eukaryota</taxon>
        <taxon>Fungi</taxon>
        <taxon>Dikarya</taxon>
        <taxon>Ascomycota</taxon>
        <taxon>Pezizomycotina</taxon>
        <taxon>Sordariomycetes</taxon>
        <taxon>Sordariomycetidae</taxon>
        <taxon>Sordariales</taxon>
        <taxon>Chaetomiaceae</taxon>
        <taxon>Thermothelomyces</taxon>
    </lineage>
</organism>
<dbReference type="AlphaFoldDB" id="G2Q9I6"/>
<dbReference type="HOGENOM" id="CLU_012320_0_0_1"/>
<dbReference type="RefSeq" id="XP_003661690.1">
    <property type="nucleotide sequence ID" value="XM_003661642.1"/>
</dbReference>
<dbReference type="VEuPathDB" id="FungiDB:MYCTH_2301415"/>
<dbReference type="InParanoid" id="G2Q9I6"/>
<feature type="region of interest" description="Disordered" evidence="1">
    <location>
        <begin position="435"/>
        <end position="658"/>
    </location>
</feature>
<evidence type="ECO:0000256" key="1">
    <source>
        <dbReference type="SAM" id="MobiDB-lite"/>
    </source>
</evidence>
<feature type="compositionally biased region" description="Gly residues" evidence="1">
    <location>
        <begin position="641"/>
        <end position="657"/>
    </location>
</feature>
<feature type="compositionally biased region" description="Low complexity" evidence="1">
    <location>
        <begin position="377"/>
        <end position="390"/>
    </location>
</feature>
<dbReference type="STRING" id="573729.G2Q9I6"/>
<keyword evidence="3" id="KW-1185">Reference proteome</keyword>
<dbReference type="KEGG" id="mtm:MYCTH_2301415"/>
<dbReference type="InterPro" id="IPR011993">
    <property type="entry name" value="PH-like_dom_sf"/>
</dbReference>
<feature type="region of interest" description="Disordered" evidence="1">
    <location>
        <begin position="738"/>
        <end position="769"/>
    </location>
</feature>
<dbReference type="PANTHER" id="PTHR38700">
    <property type="entry name" value="YALI0E22418P"/>
    <property type="match status" value="1"/>
</dbReference>
<reference evidence="2 3" key="1">
    <citation type="journal article" date="2011" name="Nat. Biotechnol.">
        <title>Comparative genomic analysis of the thermophilic biomass-degrading fungi Myceliophthora thermophila and Thielavia terrestris.</title>
        <authorList>
            <person name="Berka R.M."/>
            <person name="Grigoriev I.V."/>
            <person name="Otillar R."/>
            <person name="Salamov A."/>
            <person name="Grimwood J."/>
            <person name="Reid I."/>
            <person name="Ishmael N."/>
            <person name="John T."/>
            <person name="Darmond C."/>
            <person name="Moisan M.-C."/>
            <person name="Henrissat B."/>
            <person name="Coutinho P.M."/>
            <person name="Lombard V."/>
            <person name="Natvig D.O."/>
            <person name="Lindquist E."/>
            <person name="Schmutz J."/>
            <person name="Lucas S."/>
            <person name="Harris P."/>
            <person name="Powlowski J."/>
            <person name="Bellemare A."/>
            <person name="Taylor D."/>
            <person name="Butler G."/>
            <person name="de Vries R.P."/>
            <person name="Allijn I.E."/>
            <person name="van den Brink J."/>
            <person name="Ushinsky S."/>
            <person name="Storms R."/>
            <person name="Powell A.J."/>
            <person name="Paulsen I.T."/>
            <person name="Elbourne L.D.H."/>
            <person name="Baker S.E."/>
            <person name="Magnuson J."/>
            <person name="LaBoissiere S."/>
            <person name="Clutterbuck A.J."/>
            <person name="Martinez D."/>
            <person name="Wogulis M."/>
            <person name="de Leon A.L."/>
            <person name="Rey M.W."/>
            <person name="Tsang A."/>
        </authorList>
    </citation>
    <scope>NUCLEOTIDE SEQUENCE [LARGE SCALE GENOMIC DNA]</scope>
    <source>
        <strain evidence="3">ATCC 42464 / BCRC 31852 / DSM 1799</strain>
    </source>
</reference>
<gene>
    <name evidence="2" type="ORF">MYCTH_2301415</name>
</gene>
<dbReference type="OMA" id="WDRDTQN"/>
<proteinExistence type="predicted"/>
<feature type="region of interest" description="Disordered" evidence="1">
    <location>
        <begin position="338"/>
        <end position="404"/>
    </location>
</feature>
<feature type="compositionally biased region" description="Low complexity" evidence="1">
    <location>
        <begin position="39"/>
        <end position="48"/>
    </location>
</feature>
<evidence type="ECO:0000313" key="3">
    <source>
        <dbReference type="Proteomes" id="UP000007322"/>
    </source>
</evidence>
<feature type="compositionally biased region" description="Low complexity" evidence="1">
    <location>
        <begin position="544"/>
        <end position="565"/>
    </location>
</feature>
<dbReference type="OrthoDB" id="43122at2759"/>
<feature type="compositionally biased region" description="Low complexity" evidence="1">
    <location>
        <begin position="464"/>
        <end position="474"/>
    </location>
</feature>
<name>G2Q9I6_THET4</name>
<protein>
    <recommendedName>
        <fullName evidence="4">PH domain-containing protein</fullName>
    </recommendedName>
</protein>
<dbReference type="GeneID" id="11510495"/>